<comment type="caution">
    <text evidence="1">The sequence shown here is derived from an EMBL/GenBank/DDBJ whole genome shotgun (WGS) entry which is preliminary data.</text>
</comment>
<dbReference type="AlphaFoldDB" id="A0A5C6DIB6"/>
<gene>
    <name evidence="1" type="ORF">Q31b_52590</name>
</gene>
<accession>A0A5C6DIB6</accession>
<evidence type="ECO:0000313" key="2">
    <source>
        <dbReference type="Proteomes" id="UP000315471"/>
    </source>
</evidence>
<proteinExistence type="predicted"/>
<name>A0A5C6DIB6_9BACT</name>
<dbReference type="EMBL" id="SJPY01000009">
    <property type="protein sequence ID" value="TWU35824.1"/>
    <property type="molecule type" value="Genomic_DNA"/>
</dbReference>
<organism evidence="1 2">
    <name type="scientific">Novipirellula aureliae</name>
    <dbReference type="NCBI Taxonomy" id="2527966"/>
    <lineage>
        <taxon>Bacteria</taxon>
        <taxon>Pseudomonadati</taxon>
        <taxon>Planctomycetota</taxon>
        <taxon>Planctomycetia</taxon>
        <taxon>Pirellulales</taxon>
        <taxon>Pirellulaceae</taxon>
        <taxon>Novipirellula</taxon>
    </lineage>
</organism>
<sequence length="146" mass="16201">MIVVMTVLAALFGLGTILFFVRMNHQESTRASEAFEYLSDIRSAQQSYFIRTGAYANSLDDLDLSKPTPAYFSVGKLCVHNRNTDRTSWRLTLLRAGVSPLYGDYQITFSDSGFDESSSSIDAALMPQSSPSPSLLRCLTLAKLER</sequence>
<reference evidence="1 2" key="1">
    <citation type="submission" date="2019-02" db="EMBL/GenBank/DDBJ databases">
        <title>Deep-cultivation of Planctomycetes and their phenomic and genomic characterization uncovers novel biology.</title>
        <authorList>
            <person name="Wiegand S."/>
            <person name="Jogler M."/>
            <person name="Boedeker C."/>
            <person name="Pinto D."/>
            <person name="Vollmers J."/>
            <person name="Rivas-Marin E."/>
            <person name="Kohn T."/>
            <person name="Peeters S.H."/>
            <person name="Heuer A."/>
            <person name="Rast P."/>
            <person name="Oberbeckmann S."/>
            <person name="Bunk B."/>
            <person name="Jeske O."/>
            <person name="Meyerdierks A."/>
            <person name="Storesund J.E."/>
            <person name="Kallscheuer N."/>
            <person name="Luecker S."/>
            <person name="Lage O.M."/>
            <person name="Pohl T."/>
            <person name="Merkel B.J."/>
            <person name="Hornburger P."/>
            <person name="Mueller R.-W."/>
            <person name="Bruemmer F."/>
            <person name="Labrenz M."/>
            <person name="Spormann A.M."/>
            <person name="Op Den Camp H."/>
            <person name="Overmann J."/>
            <person name="Amann R."/>
            <person name="Jetten M.S.M."/>
            <person name="Mascher T."/>
            <person name="Medema M.H."/>
            <person name="Devos D.P."/>
            <person name="Kaster A.-K."/>
            <person name="Ovreas L."/>
            <person name="Rohde M."/>
            <person name="Galperin M.Y."/>
            <person name="Jogler C."/>
        </authorList>
    </citation>
    <scope>NUCLEOTIDE SEQUENCE [LARGE SCALE GENOMIC DNA]</scope>
    <source>
        <strain evidence="1 2">Q31b</strain>
    </source>
</reference>
<dbReference type="SUPFAM" id="SSF54523">
    <property type="entry name" value="Pili subunits"/>
    <property type="match status" value="1"/>
</dbReference>
<protein>
    <recommendedName>
        <fullName evidence="3">Type II secretion system protein G</fullName>
    </recommendedName>
</protein>
<dbReference type="Proteomes" id="UP000315471">
    <property type="component" value="Unassembled WGS sequence"/>
</dbReference>
<evidence type="ECO:0000313" key="1">
    <source>
        <dbReference type="EMBL" id="TWU35824.1"/>
    </source>
</evidence>
<keyword evidence="2" id="KW-1185">Reference proteome</keyword>
<evidence type="ECO:0008006" key="3">
    <source>
        <dbReference type="Google" id="ProtNLM"/>
    </source>
</evidence>
<dbReference type="InterPro" id="IPR045584">
    <property type="entry name" value="Pilin-like"/>
</dbReference>